<feature type="region of interest" description="Disordered" evidence="1">
    <location>
        <begin position="1"/>
        <end position="23"/>
    </location>
</feature>
<keyword evidence="3" id="KW-1185">Reference proteome</keyword>
<accession>A0A255Z187</accession>
<comment type="caution">
    <text evidence="2">The sequence shown here is derived from an EMBL/GenBank/DDBJ whole genome shotgun (WGS) entry which is preliminary data.</text>
</comment>
<evidence type="ECO:0000256" key="1">
    <source>
        <dbReference type="SAM" id="MobiDB-lite"/>
    </source>
</evidence>
<dbReference type="AlphaFoldDB" id="A0A255Z187"/>
<dbReference type="RefSeq" id="WP_094455620.1">
    <property type="nucleotide sequence ID" value="NZ_NOXU01000026.1"/>
</dbReference>
<dbReference type="EMBL" id="NOXU01000026">
    <property type="protein sequence ID" value="OYQ35226.1"/>
    <property type="molecule type" value="Genomic_DNA"/>
</dbReference>
<reference evidence="2 3" key="1">
    <citation type="submission" date="2017-07" db="EMBL/GenBank/DDBJ databases">
        <title>Niveispirillum cyanobacteriorum sp. nov., isolated from cyanobacterial aggregates in a eutrophic lake.</title>
        <authorList>
            <person name="Cai H."/>
        </authorList>
    </citation>
    <scope>NUCLEOTIDE SEQUENCE [LARGE SCALE GENOMIC DNA]</scope>
    <source>
        <strain evidence="3">TH1-14</strain>
    </source>
</reference>
<name>A0A255Z187_9PROT</name>
<organism evidence="2 3">
    <name type="scientific">Niveispirillum lacus</name>
    <dbReference type="NCBI Taxonomy" id="1981099"/>
    <lineage>
        <taxon>Bacteria</taxon>
        <taxon>Pseudomonadati</taxon>
        <taxon>Pseudomonadota</taxon>
        <taxon>Alphaproteobacteria</taxon>
        <taxon>Rhodospirillales</taxon>
        <taxon>Azospirillaceae</taxon>
        <taxon>Niveispirillum</taxon>
    </lineage>
</organism>
<proteinExistence type="predicted"/>
<protein>
    <submittedName>
        <fullName evidence="2">Uncharacterized protein</fullName>
    </submittedName>
</protein>
<dbReference type="Proteomes" id="UP000216998">
    <property type="component" value="Unassembled WGS sequence"/>
</dbReference>
<evidence type="ECO:0000313" key="3">
    <source>
        <dbReference type="Proteomes" id="UP000216998"/>
    </source>
</evidence>
<evidence type="ECO:0000313" key="2">
    <source>
        <dbReference type="EMBL" id="OYQ35226.1"/>
    </source>
</evidence>
<dbReference type="OrthoDB" id="7328209at2"/>
<sequence length="463" mass="48527">MSMPSSDTTDARKPVEAGTTGAALTGEVQDSVDPFDYAETIVRDLALHVGSRLRDFRSDLAAMHSAVVQLPETMKINALGQSIQELRERLAHLTGVVSQQVTRYPEELDRVSRSAAELLNRVAGLESWIAAARQSMAQGGDAPNLPMPSGGFVGHDQFEAIIGQVHESILRVVGAVRDLQLDVRDIRSDIRKVPPGTTDSKAPTEAVAAPVADHGPALADLSRRLAALENRPTPATGQALADLERRLKVLEERPDTGAPVAAVVPTVPAPSVQPDVAALVFGAWHRLSLPAGDKALAQTVEAVVSTLTRTFDQTTRSPQVAKGSGIVAVATATRGGTPVTALLATEDLCGRSWTLAAEAAEMAAAADGDKPAAVRTPCWRALLAASALVEQQQPGTKVLPILVYGHGAIDKLPAREDMIAHAGKLGVGSAAERMLVVGAPDQSAHTGFAQPRDLMAALTDLGL</sequence>
<gene>
    <name evidence="2" type="ORF">CHU95_08325</name>
</gene>